<protein>
    <recommendedName>
        <fullName evidence="2 10">FAD:protein FMN transferase</fullName>
        <ecNumber evidence="1 10">2.7.1.180</ecNumber>
    </recommendedName>
    <alternativeName>
        <fullName evidence="8 10">Flavin transferase</fullName>
    </alternativeName>
</protein>
<evidence type="ECO:0000256" key="1">
    <source>
        <dbReference type="ARBA" id="ARBA00011955"/>
    </source>
</evidence>
<evidence type="ECO:0000256" key="5">
    <source>
        <dbReference type="ARBA" id="ARBA00022723"/>
    </source>
</evidence>
<comment type="subcellular location">
    <subcellularLocation>
        <location evidence="12">Cell inner membrane</location>
        <topology evidence="12">Lipid-anchor</topology>
        <orientation evidence="12">Periplasmic side</orientation>
    </subcellularLocation>
</comment>
<dbReference type="PANTHER" id="PTHR30040:SF2">
    <property type="entry name" value="FAD:PROTEIN FMN TRANSFERASE"/>
    <property type="match status" value="1"/>
</dbReference>
<feature type="chain" id="PRO_5011821796" description="FAD:protein FMN transferase" evidence="12">
    <location>
        <begin position="21"/>
        <end position="336"/>
    </location>
</feature>
<dbReference type="EMBL" id="FUYQ01000014">
    <property type="protein sequence ID" value="SKB62620.1"/>
    <property type="molecule type" value="Genomic_DNA"/>
</dbReference>
<dbReference type="GO" id="GO:0016740">
    <property type="term" value="F:transferase activity"/>
    <property type="evidence" value="ECO:0007669"/>
    <property type="project" value="UniProtKB-UniRule"/>
</dbReference>
<evidence type="ECO:0000256" key="6">
    <source>
        <dbReference type="ARBA" id="ARBA00022827"/>
    </source>
</evidence>
<dbReference type="AlphaFoldDB" id="A0A1T5CTW1"/>
<feature type="binding site" evidence="11">
    <location>
        <position position="163"/>
    </location>
    <ligand>
        <name>Mg(2+)</name>
        <dbReference type="ChEBI" id="CHEBI:18420"/>
    </ligand>
</feature>
<keyword evidence="12" id="KW-1003">Cell membrane</keyword>
<reference evidence="14" key="1">
    <citation type="submission" date="2017-02" db="EMBL/GenBank/DDBJ databases">
        <authorList>
            <person name="Varghese N."/>
            <person name="Submissions S."/>
        </authorList>
    </citation>
    <scope>NUCLEOTIDE SEQUENCE [LARGE SCALE GENOMIC DNA]</scope>
    <source>
        <strain evidence="14">DSM 24967</strain>
    </source>
</reference>
<evidence type="ECO:0000256" key="2">
    <source>
        <dbReference type="ARBA" id="ARBA00016337"/>
    </source>
</evidence>
<dbReference type="PIRSF" id="PIRSF006268">
    <property type="entry name" value="ApbE"/>
    <property type="match status" value="1"/>
</dbReference>
<comment type="catalytic activity">
    <reaction evidence="9 10 12">
        <text>L-threonyl-[protein] + FAD = FMN-L-threonyl-[protein] + AMP + H(+)</text>
        <dbReference type="Rhea" id="RHEA:36847"/>
        <dbReference type="Rhea" id="RHEA-COMP:11060"/>
        <dbReference type="Rhea" id="RHEA-COMP:11061"/>
        <dbReference type="ChEBI" id="CHEBI:15378"/>
        <dbReference type="ChEBI" id="CHEBI:30013"/>
        <dbReference type="ChEBI" id="CHEBI:57692"/>
        <dbReference type="ChEBI" id="CHEBI:74257"/>
        <dbReference type="ChEBI" id="CHEBI:456215"/>
        <dbReference type="EC" id="2.7.1.180"/>
    </reaction>
</comment>
<evidence type="ECO:0000256" key="4">
    <source>
        <dbReference type="ARBA" id="ARBA00022679"/>
    </source>
</evidence>
<comment type="cofactor">
    <cofactor evidence="11">
        <name>Mg(2+)</name>
        <dbReference type="ChEBI" id="CHEBI:18420"/>
    </cofactor>
    <cofactor evidence="11">
        <name>Mn(2+)</name>
        <dbReference type="ChEBI" id="CHEBI:29035"/>
    </cofactor>
    <text evidence="11">Magnesium. Can also use manganese.</text>
</comment>
<organism evidence="13 14">
    <name type="scientific">Parabacteroides chartae</name>
    <dbReference type="NCBI Taxonomy" id="1037355"/>
    <lineage>
        <taxon>Bacteria</taxon>
        <taxon>Pseudomonadati</taxon>
        <taxon>Bacteroidota</taxon>
        <taxon>Bacteroidia</taxon>
        <taxon>Bacteroidales</taxon>
        <taxon>Tannerellaceae</taxon>
        <taxon>Parabacteroides</taxon>
    </lineage>
</organism>
<dbReference type="GO" id="GO:0005886">
    <property type="term" value="C:plasma membrane"/>
    <property type="evidence" value="ECO:0007669"/>
    <property type="project" value="UniProtKB-SubCell"/>
</dbReference>
<keyword evidence="3 10" id="KW-0285">Flavoprotein</keyword>
<keyword evidence="12" id="KW-0732">Signal</keyword>
<dbReference type="PANTHER" id="PTHR30040">
    <property type="entry name" value="THIAMINE BIOSYNTHESIS LIPOPROTEIN APBE"/>
    <property type="match status" value="1"/>
</dbReference>
<comment type="similarity">
    <text evidence="10 12">Belongs to the ApbE family.</text>
</comment>
<keyword evidence="7 10" id="KW-0460">Magnesium</keyword>
<evidence type="ECO:0000256" key="10">
    <source>
        <dbReference type="PIRNR" id="PIRNR006268"/>
    </source>
</evidence>
<evidence type="ECO:0000313" key="14">
    <source>
        <dbReference type="Proteomes" id="UP000190852"/>
    </source>
</evidence>
<dbReference type="Proteomes" id="UP000190852">
    <property type="component" value="Unassembled WGS sequence"/>
</dbReference>
<proteinExistence type="inferred from homology"/>
<dbReference type="InterPro" id="IPR003374">
    <property type="entry name" value="ApbE-like_sf"/>
</dbReference>
<keyword evidence="14" id="KW-1185">Reference proteome</keyword>
<keyword evidence="12 13" id="KW-0449">Lipoprotein</keyword>
<dbReference type="EC" id="2.7.1.180" evidence="1 10"/>
<dbReference type="SUPFAM" id="SSF143631">
    <property type="entry name" value="ApbE-like"/>
    <property type="match status" value="1"/>
</dbReference>
<dbReference type="Gene3D" id="3.10.520.10">
    <property type="entry name" value="ApbE-like domains"/>
    <property type="match status" value="1"/>
</dbReference>
<keyword evidence="5 10" id="KW-0479">Metal-binding</keyword>
<keyword evidence="4 10" id="KW-0808">Transferase</keyword>
<feature type="binding site" evidence="11">
    <location>
        <position position="282"/>
    </location>
    <ligand>
        <name>Mg(2+)</name>
        <dbReference type="ChEBI" id="CHEBI:18420"/>
    </ligand>
</feature>
<sequence length="336" mass="37153">MKTGILSSILFLLCAMVLFSCQEKTQYFETAGSLHTPYHIKYSYTKALDKEIQEALKGYYHSINPFDSTSIISQVNRNEAVEVDSLFGVVFNKAMEISQKTDGMFDVTCAPLINLWGFGFSKKDSVTPQAIDSIRSFVGYTKVHLQGNRVTKDDPRILLNFSALGDGLSCDVIANLLESKGIENYMVEIGGEVMAKGVNPKGECWRIGINKPTDDPAGLNQELEEIAHLCGKVGLATSGNYRNFYEKGGKKYGHTINPITGYPAEQDILSATIIAPDCTTADGYATSFMALGSEKARELKKRVPEIEYFIIYTDSVGNYKTEHSEGFTQYLANKGR</sequence>
<dbReference type="InterPro" id="IPR024932">
    <property type="entry name" value="ApbE"/>
</dbReference>
<name>A0A1T5CTW1_9BACT</name>
<gene>
    <name evidence="13" type="ORF">SAMN05660349_02059</name>
</gene>
<evidence type="ECO:0000256" key="11">
    <source>
        <dbReference type="PIRSR" id="PIRSR006268-2"/>
    </source>
</evidence>
<comment type="function">
    <text evidence="12">Flavin transferase that catalyzes the transfer of the FMN moiety of FAD and its covalent binding to the hydroxyl group of a threonine residue in a target flavoprotein.</text>
</comment>
<feature type="signal peptide" evidence="12">
    <location>
        <begin position="1"/>
        <end position="20"/>
    </location>
</feature>
<dbReference type="Pfam" id="PF02424">
    <property type="entry name" value="ApbE"/>
    <property type="match status" value="1"/>
</dbReference>
<keyword evidence="6 10" id="KW-0274">FAD</keyword>
<dbReference type="RefSeq" id="WP_079683563.1">
    <property type="nucleotide sequence ID" value="NZ_FUYQ01000014.1"/>
</dbReference>
<evidence type="ECO:0000256" key="8">
    <source>
        <dbReference type="ARBA" id="ARBA00031306"/>
    </source>
</evidence>
<accession>A0A1T5CTW1</accession>
<evidence type="ECO:0000256" key="7">
    <source>
        <dbReference type="ARBA" id="ARBA00022842"/>
    </source>
</evidence>
<evidence type="ECO:0000313" key="13">
    <source>
        <dbReference type="EMBL" id="SKB62620.1"/>
    </source>
</evidence>
<dbReference type="GO" id="GO:0046872">
    <property type="term" value="F:metal ion binding"/>
    <property type="evidence" value="ECO:0007669"/>
    <property type="project" value="UniProtKB-UniRule"/>
</dbReference>
<evidence type="ECO:0000256" key="3">
    <source>
        <dbReference type="ARBA" id="ARBA00022630"/>
    </source>
</evidence>
<evidence type="ECO:0000256" key="12">
    <source>
        <dbReference type="RuleBase" id="RU363002"/>
    </source>
</evidence>
<dbReference type="PROSITE" id="PS51257">
    <property type="entry name" value="PROKAR_LIPOPROTEIN"/>
    <property type="match status" value="1"/>
</dbReference>
<keyword evidence="12" id="KW-0472">Membrane</keyword>
<keyword evidence="12" id="KW-0997">Cell inner membrane</keyword>
<feature type="binding site" evidence="11">
    <location>
        <position position="286"/>
    </location>
    <ligand>
        <name>Mg(2+)</name>
        <dbReference type="ChEBI" id="CHEBI:18420"/>
    </ligand>
</feature>
<evidence type="ECO:0000256" key="9">
    <source>
        <dbReference type="ARBA" id="ARBA00048540"/>
    </source>
</evidence>